<keyword evidence="4 10" id="KW-0808">Transferase</keyword>
<comment type="pathway">
    <text evidence="2">Cofactor biosynthesis; tetrahydrofolate biosynthesis; 2-amino-4-hydroxy-6-hydroxymethyl-7,8-dihydropteridine diphosphate from 7,8-dihydroneopterin triphosphate: step 4/4.</text>
</comment>
<dbReference type="RefSeq" id="WP_160801906.1">
    <property type="nucleotide sequence ID" value="NZ_WUUL01000008.1"/>
</dbReference>
<evidence type="ECO:0000256" key="1">
    <source>
        <dbReference type="ARBA" id="ARBA00000198"/>
    </source>
</evidence>
<dbReference type="Gene3D" id="3.30.70.560">
    <property type="entry name" value="7,8-Dihydro-6-hydroxymethylpterin-pyrophosphokinase HPPK"/>
    <property type="match status" value="1"/>
</dbReference>
<gene>
    <name evidence="10" type="primary">folK</name>
    <name evidence="10" type="ORF">GSM42_12670</name>
</gene>
<evidence type="ECO:0000256" key="2">
    <source>
        <dbReference type="ARBA" id="ARBA00005051"/>
    </source>
</evidence>
<keyword evidence="8" id="KW-0289">Folate biosynthesis</keyword>
<evidence type="ECO:0000256" key="5">
    <source>
        <dbReference type="ARBA" id="ARBA00022741"/>
    </source>
</evidence>
<protein>
    <recommendedName>
        <fullName evidence="3">2-amino-4-hydroxy-6-hydroxymethyldihydropteridine diphosphokinase</fullName>
        <ecNumber evidence="3">2.7.6.3</ecNumber>
    </recommendedName>
</protein>
<evidence type="ECO:0000313" key="11">
    <source>
        <dbReference type="Proteomes" id="UP000430692"/>
    </source>
</evidence>
<comment type="caution">
    <text evidence="10">The sequence shown here is derived from an EMBL/GenBank/DDBJ whole genome shotgun (WGS) entry which is preliminary data.</text>
</comment>
<dbReference type="UniPathway" id="UPA00077">
    <property type="reaction ID" value="UER00155"/>
</dbReference>
<dbReference type="GO" id="GO:0016301">
    <property type="term" value="F:kinase activity"/>
    <property type="evidence" value="ECO:0007669"/>
    <property type="project" value="UniProtKB-KW"/>
</dbReference>
<dbReference type="Proteomes" id="UP000430692">
    <property type="component" value="Unassembled WGS sequence"/>
</dbReference>
<dbReference type="GO" id="GO:0046656">
    <property type="term" value="P:folic acid biosynthetic process"/>
    <property type="evidence" value="ECO:0007669"/>
    <property type="project" value="UniProtKB-KW"/>
</dbReference>
<sequence length="169" mass="19145">MSKHVIAYLGLGANLGDPLDQLQQALALLHHSQGISIRQVSSLYETSPVGYLDQPNFYNLVAEIDTVLPPMQLLNMTQKVEQSLHRVRKERFGPRTMDVDILLYGQRIFNLPDLIIPHPRLLERAFALVPLHEVAGDLTLPTGEKIDQAVKALSNDQWIQKKTFTWQGR</sequence>
<dbReference type="NCBIfam" id="TIGR01498">
    <property type="entry name" value="folK"/>
    <property type="match status" value="1"/>
</dbReference>
<dbReference type="PANTHER" id="PTHR43071:SF1">
    <property type="entry name" value="2-AMINO-4-HYDROXY-6-HYDROXYMETHYLDIHYDROPTERIDINE PYROPHOSPHOKINASE"/>
    <property type="match status" value="1"/>
</dbReference>
<keyword evidence="7" id="KW-0067">ATP-binding</keyword>
<dbReference type="AlphaFoldDB" id="A0A6I4VS33"/>
<dbReference type="PROSITE" id="PS00794">
    <property type="entry name" value="HPPK"/>
    <property type="match status" value="1"/>
</dbReference>
<dbReference type="EC" id="2.7.6.3" evidence="3"/>
<dbReference type="SUPFAM" id="SSF55083">
    <property type="entry name" value="6-hydroxymethyl-7,8-dihydropterin pyrophosphokinase, HPPK"/>
    <property type="match status" value="1"/>
</dbReference>
<dbReference type="EMBL" id="WUUL01000008">
    <property type="protein sequence ID" value="MXQ54549.1"/>
    <property type="molecule type" value="Genomic_DNA"/>
</dbReference>
<feature type="domain" description="7,8-dihydro-6-hydroxymethylpterin-pyrophosphokinase" evidence="9">
    <location>
        <begin position="91"/>
        <end position="102"/>
    </location>
</feature>
<dbReference type="GO" id="GO:0003848">
    <property type="term" value="F:2-amino-4-hydroxy-6-hydroxymethyldihydropteridine diphosphokinase activity"/>
    <property type="evidence" value="ECO:0007669"/>
    <property type="project" value="UniProtKB-EC"/>
</dbReference>
<name>A0A6I4VS33_9BACL</name>
<evidence type="ECO:0000256" key="8">
    <source>
        <dbReference type="ARBA" id="ARBA00022909"/>
    </source>
</evidence>
<keyword evidence="5" id="KW-0547">Nucleotide-binding</keyword>
<dbReference type="InterPro" id="IPR035907">
    <property type="entry name" value="Hppk_sf"/>
</dbReference>
<comment type="catalytic activity">
    <reaction evidence="1">
        <text>6-hydroxymethyl-7,8-dihydropterin + ATP = (7,8-dihydropterin-6-yl)methyl diphosphate + AMP + H(+)</text>
        <dbReference type="Rhea" id="RHEA:11412"/>
        <dbReference type="ChEBI" id="CHEBI:15378"/>
        <dbReference type="ChEBI" id="CHEBI:30616"/>
        <dbReference type="ChEBI" id="CHEBI:44841"/>
        <dbReference type="ChEBI" id="CHEBI:72950"/>
        <dbReference type="ChEBI" id="CHEBI:456215"/>
        <dbReference type="EC" id="2.7.6.3"/>
    </reaction>
</comment>
<evidence type="ECO:0000256" key="6">
    <source>
        <dbReference type="ARBA" id="ARBA00022777"/>
    </source>
</evidence>
<dbReference type="InterPro" id="IPR000550">
    <property type="entry name" value="Hppk"/>
</dbReference>
<evidence type="ECO:0000256" key="4">
    <source>
        <dbReference type="ARBA" id="ARBA00022679"/>
    </source>
</evidence>
<evidence type="ECO:0000313" key="10">
    <source>
        <dbReference type="EMBL" id="MXQ54549.1"/>
    </source>
</evidence>
<dbReference type="Pfam" id="PF01288">
    <property type="entry name" value="HPPK"/>
    <property type="match status" value="1"/>
</dbReference>
<proteinExistence type="predicted"/>
<evidence type="ECO:0000259" key="9">
    <source>
        <dbReference type="PROSITE" id="PS00794"/>
    </source>
</evidence>
<keyword evidence="11" id="KW-1185">Reference proteome</keyword>
<evidence type="ECO:0000256" key="7">
    <source>
        <dbReference type="ARBA" id="ARBA00022840"/>
    </source>
</evidence>
<dbReference type="GO" id="GO:0005524">
    <property type="term" value="F:ATP binding"/>
    <property type="evidence" value="ECO:0007669"/>
    <property type="project" value="UniProtKB-KW"/>
</dbReference>
<evidence type="ECO:0000256" key="3">
    <source>
        <dbReference type="ARBA" id="ARBA00013253"/>
    </source>
</evidence>
<dbReference type="CDD" id="cd00483">
    <property type="entry name" value="HPPK"/>
    <property type="match status" value="1"/>
</dbReference>
<reference evidence="10 11" key="1">
    <citation type="submission" date="2019-12" db="EMBL/GenBank/DDBJ databases">
        <title>Whole-genome analyses of novel actinobacteria.</title>
        <authorList>
            <person name="Sahin N."/>
            <person name="Saygin H."/>
        </authorList>
    </citation>
    <scope>NUCLEOTIDE SEQUENCE [LARGE SCALE GENOMIC DNA]</scope>
    <source>
        <strain evidence="10 11">KC615</strain>
    </source>
</reference>
<organism evidence="10 11">
    <name type="scientific">Shimazuella alba</name>
    <dbReference type="NCBI Taxonomy" id="2690964"/>
    <lineage>
        <taxon>Bacteria</taxon>
        <taxon>Bacillati</taxon>
        <taxon>Bacillota</taxon>
        <taxon>Bacilli</taxon>
        <taxon>Bacillales</taxon>
        <taxon>Thermoactinomycetaceae</taxon>
        <taxon>Shimazuella</taxon>
    </lineage>
</organism>
<dbReference type="GO" id="GO:0046654">
    <property type="term" value="P:tetrahydrofolate biosynthetic process"/>
    <property type="evidence" value="ECO:0007669"/>
    <property type="project" value="UniProtKB-UniPathway"/>
</dbReference>
<accession>A0A6I4VS33</accession>
<keyword evidence="6 10" id="KW-0418">Kinase</keyword>
<dbReference type="PANTHER" id="PTHR43071">
    <property type="entry name" value="2-AMINO-4-HYDROXY-6-HYDROXYMETHYLDIHYDROPTERIDINE PYROPHOSPHOKINASE"/>
    <property type="match status" value="1"/>
</dbReference>